<reference evidence="1 2" key="1">
    <citation type="submission" date="2014-11" db="EMBL/GenBank/DDBJ databases">
        <authorList>
            <person name="Zhu J."/>
            <person name="Qi W."/>
            <person name="Song R."/>
        </authorList>
    </citation>
    <scope>NUCLEOTIDE SEQUENCE [LARGE SCALE GENOMIC DNA]</scope>
</reference>
<dbReference type="EMBL" id="CDMY01000292">
    <property type="protein sequence ID" value="CEL99935.1"/>
    <property type="molecule type" value="Genomic_DNA"/>
</dbReference>
<proteinExistence type="predicted"/>
<gene>
    <name evidence="1" type="ORF">Vbra_12712</name>
</gene>
<organism evidence="1 2">
    <name type="scientific">Vitrella brassicaformis (strain CCMP3155)</name>
    <dbReference type="NCBI Taxonomy" id="1169540"/>
    <lineage>
        <taxon>Eukaryota</taxon>
        <taxon>Sar</taxon>
        <taxon>Alveolata</taxon>
        <taxon>Colpodellida</taxon>
        <taxon>Vitrellaceae</taxon>
        <taxon>Vitrella</taxon>
    </lineage>
</organism>
<dbReference type="AlphaFoldDB" id="A0A0G4EPZ9"/>
<evidence type="ECO:0000313" key="2">
    <source>
        <dbReference type="Proteomes" id="UP000041254"/>
    </source>
</evidence>
<dbReference type="Proteomes" id="UP000041254">
    <property type="component" value="Unassembled WGS sequence"/>
</dbReference>
<dbReference type="VEuPathDB" id="CryptoDB:Vbra_12712"/>
<accession>A0A0G4EPZ9</accession>
<name>A0A0G4EPZ9_VITBC</name>
<evidence type="ECO:0000313" key="1">
    <source>
        <dbReference type="EMBL" id="CEL99935.1"/>
    </source>
</evidence>
<keyword evidence="2" id="KW-1185">Reference proteome</keyword>
<dbReference type="PhylomeDB" id="A0A0G4EPZ9"/>
<protein>
    <submittedName>
        <fullName evidence="1">Uncharacterized protein</fullName>
    </submittedName>
</protein>
<dbReference type="InParanoid" id="A0A0G4EPZ9"/>
<sequence>MSDAVPDEVWRRRILPSLLVHELVCVRATCRAKSALVTAGLLVERIDASLARLTLTGLIDIDRTAPLSLTYVLRVAYVLEQGSSQEWRRVGVVFIRLAAIYRLTPASGLPLVLPAQWLMANLLSKTTFHQLPLAMAIYRLFGHILTSQGQSLALQQAGNGAYRIGNVSFGVVQLSDLPHGNDYATGYQRTDPVIRWDNLLYPSFSSFLLRTVLVWWRHGVGVGRRHVLTGRIIDNDPRYRRLLTEAMSEQQHGGIAVDYRWDGRNLNHANPTYFRCVSVSGFRPGERVAAYVEVGVGDIRLLTTERPVGDRSQPLVDRYPISMPRWRAVLRHFGVEDDVINRGRVLGGGDGVRG</sequence>